<accession>A0AAV4VHV8</accession>
<reference evidence="1 2" key="1">
    <citation type="submission" date="2021-06" db="EMBL/GenBank/DDBJ databases">
        <title>Caerostris darwini draft genome.</title>
        <authorList>
            <person name="Kono N."/>
            <person name="Arakawa K."/>
        </authorList>
    </citation>
    <scope>NUCLEOTIDE SEQUENCE [LARGE SCALE GENOMIC DNA]</scope>
</reference>
<gene>
    <name evidence="1" type="ORF">CDAR_220181</name>
</gene>
<organism evidence="1 2">
    <name type="scientific">Caerostris darwini</name>
    <dbReference type="NCBI Taxonomy" id="1538125"/>
    <lineage>
        <taxon>Eukaryota</taxon>
        <taxon>Metazoa</taxon>
        <taxon>Ecdysozoa</taxon>
        <taxon>Arthropoda</taxon>
        <taxon>Chelicerata</taxon>
        <taxon>Arachnida</taxon>
        <taxon>Araneae</taxon>
        <taxon>Araneomorphae</taxon>
        <taxon>Entelegynae</taxon>
        <taxon>Araneoidea</taxon>
        <taxon>Araneidae</taxon>
        <taxon>Caerostris</taxon>
    </lineage>
</organism>
<keyword evidence="2" id="KW-1185">Reference proteome</keyword>
<comment type="caution">
    <text evidence="1">The sequence shown here is derived from an EMBL/GenBank/DDBJ whole genome shotgun (WGS) entry which is preliminary data.</text>
</comment>
<dbReference type="EMBL" id="BPLQ01013093">
    <property type="protein sequence ID" value="GIY69747.1"/>
    <property type="molecule type" value="Genomic_DNA"/>
</dbReference>
<protein>
    <submittedName>
        <fullName evidence="1">Uncharacterized protein</fullName>
    </submittedName>
</protein>
<evidence type="ECO:0000313" key="2">
    <source>
        <dbReference type="Proteomes" id="UP001054837"/>
    </source>
</evidence>
<proteinExistence type="predicted"/>
<name>A0AAV4VHV8_9ARAC</name>
<dbReference type="AlphaFoldDB" id="A0AAV4VHV8"/>
<dbReference type="Proteomes" id="UP001054837">
    <property type="component" value="Unassembled WGS sequence"/>
</dbReference>
<evidence type="ECO:0000313" key="1">
    <source>
        <dbReference type="EMBL" id="GIY69747.1"/>
    </source>
</evidence>
<sequence length="125" mass="14052">MRKSVYHVSLQVGGLWSTCTLGYCTHGSRMHDTDFTQFVDTTRPMSARGREAIGRGPRGGAWACEWMDLHGCGRFPQFGHILVKGFKRRERVFGASATFLVPAEICQLGREELMLFDRNAEVIKG</sequence>